<protein>
    <submittedName>
        <fullName evidence="1">Uncharacterized protein</fullName>
    </submittedName>
</protein>
<dbReference type="AlphaFoldDB" id="A0A2V0RKH5"/>
<comment type="caution">
    <text evidence="1">The sequence shown here is derived from an EMBL/GenBank/DDBJ whole genome shotgun (WGS) entry which is preliminary data.</text>
</comment>
<proteinExistence type="predicted"/>
<dbReference type="EMBL" id="BDQA01000556">
    <property type="protein sequence ID" value="GBH22032.1"/>
    <property type="molecule type" value="Genomic_RNA"/>
</dbReference>
<accession>A0A2V0RKH5</accession>
<name>A0A2V0RKH5_9ZZZZ</name>
<reference evidence="1" key="1">
    <citation type="submission" date="2017-04" db="EMBL/GenBank/DDBJ databases">
        <title>Unveiling RNA virosphere associated with marine microorganisms.</title>
        <authorList>
            <person name="Urayama S."/>
            <person name="Takaki Y."/>
            <person name="Nishi S."/>
            <person name="Yoshida Y."/>
            <person name="Deguchi S."/>
            <person name="Takai K."/>
            <person name="Nunoura T."/>
        </authorList>
    </citation>
    <scope>NUCLEOTIDE SEQUENCE</scope>
</reference>
<evidence type="ECO:0000313" key="1">
    <source>
        <dbReference type="EMBL" id="GBH22032.1"/>
    </source>
</evidence>
<sequence length="193" mass="21217">MEKREVSLPAFILGDEVVSELSLVTGPSGSGKSMFLAEANFAKDAIVTDLDKISSRKGDLWLADVSRMKDADIAVGWTDNLQDVAKTLKDGYEDGTPFTLYWIEPGIEVWKATQAAKAREHAAKAGAGDPWTQGWHEKAGYNQARLSAYLAKKLELVIRLVGPDRLVTVTNKVPRRPIVNGWHRSPSKDGAKR</sequence>
<organism evidence="1">
    <name type="scientific">viral metagenome</name>
    <dbReference type="NCBI Taxonomy" id="1070528"/>
    <lineage>
        <taxon>unclassified sequences</taxon>
        <taxon>metagenomes</taxon>
        <taxon>organismal metagenomes</taxon>
    </lineage>
</organism>